<evidence type="ECO:0000313" key="4">
    <source>
        <dbReference type="EMBL" id="MDC8772210.1"/>
    </source>
</evidence>
<evidence type="ECO:0000256" key="2">
    <source>
        <dbReference type="PROSITE-ProRule" id="PRU00169"/>
    </source>
</evidence>
<name>A0ABT5KEH2_9BURK</name>
<reference evidence="4 5" key="1">
    <citation type="submission" date="2022-10" db="EMBL/GenBank/DDBJ databases">
        <title>Paucibacter sp. hw1 Genome sequencing.</title>
        <authorList>
            <person name="Park S."/>
        </authorList>
    </citation>
    <scope>NUCLEOTIDE SEQUENCE [LARGE SCALE GENOMIC DNA]</scope>
    <source>
        <strain evidence="5">hw1</strain>
    </source>
</reference>
<keyword evidence="1 2" id="KW-0597">Phosphoprotein</keyword>
<dbReference type="RefSeq" id="WP_273600428.1">
    <property type="nucleotide sequence ID" value="NZ_JAQQXT010000006.1"/>
</dbReference>
<organism evidence="4 5">
    <name type="scientific">Roseateles albus</name>
    <dbReference type="NCBI Taxonomy" id="2987525"/>
    <lineage>
        <taxon>Bacteria</taxon>
        <taxon>Pseudomonadati</taxon>
        <taxon>Pseudomonadota</taxon>
        <taxon>Betaproteobacteria</taxon>
        <taxon>Burkholderiales</taxon>
        <taxon>Sphaerotilaceae</taxon>
        <taxon>Roseateles</taxon>
    </lineage>
</organism>
<evidence type="ECO:0000256" key="1">
    <source>
        <dbReference type="ARBA" id="ARBA00022553"/>
    </source>
</evidence>
<dbReference type="Pfam" id="PF00072">
    <property type="entry name" value="Response_reg"/>
    <property type="match status" value="1"/>
</dbReference>
<dbReference type="PANTHER" id="PTHR44591">
    <property type="entry name" value="STRESS RESPONSE REGULATOR PROTEIN 1"/>
    <property type="match status" value="1"/>
</dbReference>
<gene>
    <name evidence="4" type="ORF">PRZ03_11565</name>
</gene>
<dbReference type="InterPro" id="IPR050595">
    <property type="entry name" value="Bact_response_regulator"/>
</dbReference>
<feature type="domain" description="Response regulatory" evidence="3">
    <location>
        <begin position="4"/>
        <end position="122"/>
    </location>
</feature>
<dbReference type="PROSITE" id="PS50110">
    <property type="entry name" value="RESPONSE_REGULATORY"/>
    <property type="match status" value="1"/>
</dbReference>
<comment type="caution">
    <text evidence="4">The sequence shown here is derived from an EMBL/GenBank/DDBJ whole genome shotgun (WGS) entry which is preliminary data.</text>
</comment>
<dbReference type="PANTHER" id="PTHR44591:SF3">
    <property type="entry name" value="RESPONSE REGULATORY DOMAIN-CONTAINING PROTEIN"/>
    <property type="match status" value="1"/>
</dbReference>
<dbReference type="SMART" id="SM00448">
    <property type="entry name" value="REC"/>
    <property type="match status" value="1"/>
</dbReference>
<dbReference type="Proteomes" id="UP001221189">
    <property type="component" value="Unassembled WGS sequence"/>
</dbReference>
<dbReference type="EMBL" id="JAQQXT010000006">
    <property type="protein sequence ID" value="MDC8772210.1"/>
    <property type="molecule type" value="Genomic_DNA"/>
</dbReference>
<proteinExistence type="predicted"/>
<feature type="modified residue" description="4-aspartylphosphate" evidence="2">
    <location>
        <position position="54"/>
    </location>
</feature>
<dbReference type="SUPFAM" id="SSF52172">
    <property type="entry name" value="CheY-like"/>
    <property type="match status" value="1"/>
</dbReference>
<dbReference type="Gene3D" id="3.40.50.2300">
    <property type="match status" value="1"/>
</dbReference>
<keyword evidence="5" id="KW-1185">Reference proteome</keyword>
<sequence length="124" mass="13250">MKLKILIVDDNEEIRALLHATLDLADAFELHETHDGPSAVAMIDTLAPNLVLMDIMMPGQFDGVEACRRIKAVGGANAPKVVLISAKPVDQIKADAKTCGADLFIAKPFGPAQLVEAITALYRA</sequence>
<dbReference type="InterPro" id="IPR001789">
    <property type="entry name" value="Sig_transdc_resp-reg_receiver"/>
</dbReference>
<protein>
    <submittedName>
        <fullName evidence="4">Response regulator</fullName>
    </submittedName>
</protein>
<evidence type="ECO:0000313" key="5">
    <source>
        <dbReference type="Proteomes" id="UP001221189"/>
    </source>
</evidence>
<evidence type="ECO:0000259" key="3">
    <source>
        <dbReference type="PROSITE" id="PS50110"/>
    </source>
</evidence>
<dbReference type="InterPro" id="IPR011006">
    <property type="entry name" value="CheY-like_superfamily"/>
</dbReference>
<accession>A0ABT5KEH2</accession>